<dbReference type="RefSeq" id="WP_183347681.1">
    <property type="nucleotide sequence ID" value="NZ_JACHEO010000001.1"/>
</dbReference>
<evidence type="ECO:0000313" key="3">
    <source>
        <dbReference type="Proteomes" id="UP000539642"/>
    </source>
</evidence>
<dbReference type="SUPFAM" id="SSF51445">
    <property type="entry name" value="(Trans)glycosidases"/>
    <property type="match status" value="1"/>
</dbReference>
<dbReference type="Proteomes" id="UP000539642">
    <property type="component" value="Unassembled WGS sequence"/>
</dbReference>
<keyword evidence="1" id="KW-0732">Signal</keyword>
<feature type="signal peptide" evidence="1">
    <location>
        <begin position="1"/>
        <end position="22"/>
    </location>
</feature>
<name>A0A840UYX8_9BACT</name>
<keyword evidence="3" id="KW-1185">Reference proteome</keyword>
<evidence type="ECO:0000256" key="1">
    <source>
        <dbReference type="SAM" id="SignalP"/>
    </source>
</evidence>
<feature type="chain" id="PRO_5032361475" description="Glycoside hydrolase family 2 catalytic domain-containing protein" evidence="1">
    <location>
        <begin position="23"/>
        <end position="425"/>
    </location>
</feature>
<dbReference type="InterPro" id="IPR017853">
    <property type="entry name" value="GH"/>
</dbReference>
<comment type="caution">
    <text evidence="2">The sequence shown here is derived from an EMBL/GenBank/DDBJ whole genome shotgun (WGS) entry which is preliminary data.</text>
</comment>
<dbReference type="AlphaFoldDB" id="A0A840UYX8"/>
<proteinExistence type="predicted"/>
<gene>
    <name evidence="2" type="ORF">HNQ81_000356</name>
</gene>
<accession>A0A840UYX8</accession>
<dbReference type="Gene3D" id="3.20.20.80">
    <property type="entry name" value="Glycosidases"/>
    <property type="match status" value="2"/>
</dbReference>
<sequence length="425" mass="48105">MHPNLFLLLALFFLLVPLRAAADGSATVKTSALTADTPAPQRFVVKGTSIIDLARGKAPVFLKGIGYSPYLPGETPIYGAAPGNDHRYAEHVPLMRDLGLNYIHVFPLKLPARFFEELDRTDLLYGQDIWVWAYEEDFLDEQFLNKTLTQIYEVIDHTYAVGRPDRLVFFSVGDELQADAVMRTNSRHPDVRDFTGRHVVVRNRTPTEIALARLIDGAMEYELQRYGRRHLYCHTSWTHIGPIGDRPDLEVPREHMITPDIGDLICLNVYTYARGVRTSPPGSITGSTYQGYLEDLAANAGKPILITQVGLSTSPFEPKAWVPGFGGHRVEDVPDTYRAVWNDLRTAWGREKFAGLVFFQLHDEWWKSGEDPTDATRHERQDPEEWFGIFEIVPETNTMAPKGNIPETVRYLFGDHQDSPLTPDP</sequence>
<organism evidence="2 3">
    <name type="scientific">Desulfoprunum benzoelyticum</name>
    <dbReference type="NCBI Taxonomy" id="1506996"/>
    <lineage>
        <taxon>Bacteria</taxon>
        <taxon>Pseudomonadati</taxon>
        <taxon>Thermodesulfobacteriota</taxon>
        <taxon>Desulfobulbia</taxon>
        <taxon>Desulfobulbales</taxon>
        <taxon>Desulfobulbaceae</taxon>
        <taxon>Desulfoprunum</taxon>
    </lineage>
</organism>
<reference evidence="2 3" key="1">
    <citation type="submission" date="2020-08" db="EMBL/GenBank/DDBJ databases">
        <title>Genomic Encyclopedia of Type Strains, Phase IV (KMG-IV): sequencing the most valuable type-strain genomes for metagenomic binning, comparative biology and taxonomic classification.</title>
        <authorList>
            <person name="Goeker M."/>
        </authorList>
    </citation>
    <scope>NUCLEOTIDE SEQUENCE [LARGE SCALE GENOMIC DNA]</scope>
    <source>
        <strain evidence="2 3">DSM 28570</strain>
    </source>
</reference>
<evidence type="ECO:0008006" key="4">
    <source>
        <dbReference type="Google" id="ProtNLM"/>
    </source>
</evidence>
<protein>
    <recommendedName>
        <fullName evidence="4">Glycoside hydrolase family 2 catalytic domain-containing protein</fullName>
    </recommendedName>
</protein>
<dbReference type="EMBL" id="JACHEO010000001">
    <property type="protein sequence ID" value="MBB5346649.1"/>
    <property type="molecule type" value="Genomic_DNA"/>
</dbReference>
<evidence type="ECO:0000313" key="2">
    <source>
        <dbReference type="EMBL" id="MBB5346649.1"/>
    </source>
</evidence>